<dbReference type="GO" id="GO:1990904">
    <property type="term" value="C:ribonucleoprotein complex"/>
    <property type="evidence" value="ECO:0007669"/>
    <property type="project" value="UniProtKB-KW"/>
</dbReference>
<accession>A0ABD5ZS78</accession>
<dbReference type="EMBL" id="JBHTAP010000001">
    <property type="protein sequence ID" value="MFC7236034.1"/>
    <property type="molecule type" value="Genomic_DNA"/>
</dbReference>
<keyword evidence="2" id="KW-1185">Reference proteome</keyword>
<dbReference type="SUPFAM" id="SSF50447">
    <property type="entry name" value="Translation proteins"/>
    <property type="match status" value="1"/>
</dbReference>
<proteinExistence type="predicted"/>
<dbReference type="InterPro" id="IPR007504">
    <property type="entry name" value="H/ACA_rnp_Gar1/Naf1"/>
</dbReference>
<organism evidence="1 2">
    <name type="scientific">Halosegnis marinus</name>
    <dbReference type="NCBI Taxonomy" id="3034023"/>
    <lineage>
        <taxon>Archaea</taxon>
        <taxon>Methanobacteriati</taxon>
        <taxon>Methanobacteriota</taxon>
        <taxon>Stenosarchaea group</taxon>
        <taxon>Halobacteria</taxon>
        <taxon>Halobacteriales</taxon>
        <taxon>Natronomonadaceae</taxon>
        <taxon>Halosegnis</taxon>
    </lineage>
</organism>
<dbReference type="InterPro" id="IPR009000">
    <property type="entry name" value="Transl_B-barrel_sf"/>
</dbReference>
<dbReference type="RefSeq" id="WP_276234183.1">
    <property type="nucleotide sequence ID" value="NZ_CP119802.1"/>
</dbReference>
<evidence type="ECO:0000313" key="1">
    <source>
        <dbReference type="EMBL" id="MFC7236034.1"/>
    </source>
</evidence>
<reference evidence="1 2" key="1">
    <citation type="journal article" date="2019" name="Int. J. Syst. Evol. Microbiol.">
        <title>The Global Catalogue of Microorganisms (GCM) 10K type strain sequencing project: providing services to taxonomists for standard genome sequencing and annotation.</title>
        <authorList>
            <consortium name="The Broad Institute Genomics Platform"/>
            <consortium name="The Broad Institute Genome Sequencing Center for Infectious Disease"/>
            <person name="Wu L."/>
            <person name="Ma J."/>
        </authorList>
    </citation>
    <scope>NUCLEOTIDE SEQUENCE [LARGE SCALE GENOMIC DNA]</scope>
    <source>
        <strain evidence="1 2">DT85</strain>
    </source>
</reference>
<dbReference type="Gene3D" id="2.40.10.230">
    <property type="entry name" value="Probable tRNA pseudouridine synthase domain"/>
    <property type="match status" value="1"/>
</dbReference>
<name>A0ABD5ZS78_9EURY</name>
<evidence type="ECO:0000313" key="2">
    <source>
        <dbReference type="Proteomes" id="UP001596398"/>
    </source>
</evidence>
<dbReference type="GeneID" id="79267739"/>
<protein>
    <submittedName>
        <fullName evidence="1">H/ACA ribonucleoprotein complex subunit GAR1</fullName>
    </submittedName>
</protein>
<dbReference type="Pfam" id="PF04410">
    <property type="entry name" value="Gar1"/>
    <property type="match status" value="1"/>
</dbReference>
<dbReference type="InterPro" id="IPR038664">
    <property type="entry name" value="Gar1/Naf1_Cbf5-bd_sf"/>
</dbReference>
<dbReference type="NCBIfam" id="NF009628">
    <property type="entry name" value="PRK13149.1-2"/>
    <property type="match status" value="1"/>
</dbReference>
<dbReference type="Proteomes" id="UP001596398">
    <property type="component" value="Unassembled WGS sequence"/>
</dbReference>
<sequence>MRRLGEVVSTAQGLVVARCPDDERPDIGSAALDESLDDVGRVVDVFGPVSRPYVAVTPDSGVSPATLLGAKLYAR</sequence>
<keyword evidence="1" id="KW-0687">Ribonucleoprotein</keyword>
<gene>
    <name evidence="1" type="ORF">ACFQJ4_11975</name>
</gene>
<comment type="caution">
    <text evidence="1">The sequence shown here is derived from an EMBL/GenBank/DDBJ whole genome shotgun (WGS) entry which is preliminary data.</text>
</comment>
<dbReference type="AlphaFoldDB" id="A0ABD5ZS78"/>